<sequence>MAKNDWIEVIEIFNTKSITYINDFLSSNDKFCPNSNHINIFDKNHNAFSSKLLNKPKPGNWIPLYKREDLSDYLVQNDLMPIRCGQGEFFFFKGNIFYNLDEVEFLKINLEYLTQIDTFIPLTLKDFHKNENAYLNKALAIGIINDFIDSDNITVFQQQLNYRRLLYGQFGKIKTNFELEFKTTFGIKKINKGFQFEIDLVLENEDEIIIFEAKQGLKSRKTFTLLQLYYPLIYLNKITNNKKKIRTIFIDIISHATKSEVYKLVEFNFIDLEFDNYKVIKSCQYY</sequence>
<dbReference type="EMBL" id="CP002205">
    <property type="protein sequence ID" value="ADN10047.1"/>
    <property type="molecule type" value="Genomic_DNA"/>
</dbReference>
<dbReference type="AlphaFoldDB" id="E0URG1"/>
<dbReference type="HOGENOM" id="CLU_972963_0_0_7"/>
<accession>E0URG1</accession>
<gene>
    <name evidence="2" type="ordered locus">Saut_2004</name>
</gene>
<dbReference type="Pfam" id="PF22518">
    <property type="entry name" value="DUF6997"/>
    <property type="match status" value="1"/>
</dbReference>
<name>E0URG1_SULAO</name>
<protein>
    <recommendedName>
        <fullName evidence="1">DUF6997 domain-containing protein</fullName>
    </recommendedName>
</protein>
<organism evidence="2 3">
    <name type="scientific">Sulfurimonas autotrophica (strain ATCC BAA-671 / DSM 16294 / JCM 11897 / OK10)</name>
    <dbReference type="NCBI Taxonomy" id="563040"/>
    <lineage>
        <taxon>Bacteria</taxon>
        <taxon>Pseudomonadati</taxon>
        <taxon>Campylobacterota</taxon>
        <taxon>Epsilonproteobacteria</taxon>
        <taxon>Campylobacterales</taxon>
        <taxon>Sulfurimonadaceae</taxon>
        <taxon>Sulfurimonas</taxon>
    </lineage>
</organism>
<feature type="domain" description="DUF6997" evidence="1">
    <location>
        <begin position="94"/>
        <end position="285"/>
    </location>
</feature>
<reference evidence="3" key="1">
    <citation type="journal article" date="2010" name="Stand. Genomic Sci.">
        <title>Complete genome sequence of Sulfurimonas autotrophica type strain (OK10).</title>
        <authorList>
            <person name="Sikorski J."/>
            <person name="Munk C."/>
            <person name="Lapidus A."/>
            <person name="Djao O."/>
            <person name="Lucas S."/>
            <person name="Glavina Del Rio T."/>
            <person name="Nolan M."/>
            <person name="Tice H."/>
            <person name="Han C."/>
            <person name="Cheng J."/>
            <person name="Tapia R."/>
            <person name="Goodwin L."/>
            <person name="Pitluck S."/>
            <person name="Liolios K."/>
            <person name="Ivanova N."/>
            <person name="Mavromatis K."/>
            <person name="Mikhailova N."/>
            <person name="Pati A."/>
            <person name="Sims D."/>
            <person name="Meincke L."/>
            <person name="Brettin T."/>
            <person name="Detter J."/>
            <person name="Chen A."/>
            <person name="Palaniappan K."/>
            <person name="Land M."/>
            <person name="Hauser L."/>
            <person name="Chang Y."/>
            <person name="Jeffries C."/>
            <person name="Rohde M."/>
            <person name="Lang E."/>
            <person name="Spring S."/>
            <person name="Goker M."/>
            <person name="Woyke T."/>
            <person name="Bristow J."/>
            <person name="Eisen J."/>
            <person name="Markowitz V."/>
            <person name="Hugenholtz P."/>
            <person name="Kyrpides N."/>
            <person name="Klenk H."/>
        </authorList>
    </citation>
    <scope>NUCLEOTIDE SEQUENCE [LARGE SCALE GENOMIC DNA]</scope>
    <source>
        <strain evidence="3">ATCC BAA-671 / DSM 16294 / JCM 11897 / OK10</strain>
    </source>
</reference>
<dbReference type="Proteomes" id="UP000007803">
    <property type="component" value="Chromosome"/>
</dbReference>
<keyword evidence="3" id="KW-1185">Reference proteome</keyword>
<proteinExistence type="predicted"/>
<dbReference type="RefSeq" id="WP_013327800.1">
    <property type="nucleotide sequence ID" value="NC_014506.1"/>
</dbReference>
<dbReference type="InterPro" id="IPR054266">
    <property type="entry name" value="DUF6997"/>
</dbReference>
<dbReference type="KEGG" id="sua:Saut_2004"/>
<evidence type="ECO:0000259" key="1">
    <source>
        <dbReference type="Pfam" id="PF22518"/>
    </source>
</evidence>
<evidence type="ECO:0000313" key="2">
    <source>
        <dbReference type="EMBL" id="ADN10047.1"/>
    </source>
</evidence>
<evidence type="ECO:0000313" key="3">
    <source>
        <dbReference type="Proteomes" id="UP000007803"/>
    </source>
</evidence>
<dbReference type="OrthoDB" id="9825772at2"/>
<dbReference type="STRING" id="563040.Saut_2004"/>